<reference evidence="1 2" key="1">
    <citation type="journal article" date="2012" name="PLoS Pathog.">
        <title>Diverse lifestyles and strategies of plant pathogenesis encoded in the genomes of eighteen Dothideomycetes fungi.</title>
        <authorList>
            <person name="Ohm R.A."/>
            <person name="Feau N."/>
            <person name="Henrissat B."/>
            <person name="Schoch C.L."/>
            <person name="Horwitz B.A."/>
            <person name="Barry K.W."/>
            <person name="Condon B.J."/>
            <person name="Copeland A.C."/>
            <person name="Dhillon B."/>
            <person name="Glaser F."/>
            <person name="Hesse C.N."/>
            <person name="Kosti I."/>
            <person name="LaButti K."/>
            <person name="Lindquist E.A."/>
            <person name="Lucas S."/>
            <person name="Salamov A.A."/>
            <person name="Bradshaw R.E."/>
            <person name="Ciuffetti L."/>
            <person name="Hamelin R.C."/>
            <person name="Kema G.H.J."/>
            <person name="Lawrence C."/>
            <person name="Scott J.A."/>
            <person name="Spatafora J.W."/>
            <person name="Turgeon B.G."/>
            <person name="de Wit P.J.G.M."/>
            <person name="Zhong S."/>
            <person name="Goodwin S.B."/>
            <person name="Grigoriev I.V."/>
        </authorList>
    </citation>
    <scope>NUCLEOTIDE SEQUENCE [LARGE SCALE GENOMIC DNA]</scope>
    <source>
        <strain evidence="1 2">UAMH 10762</strain>
    </source>
</reference>
<dbReference type="Proteomes" id="UP000011761">
    <property type="component" value="Unassembled WGS sequence"/>
</dbReference>
<name>M2N544_BAUPA</name>
<organism evidence="1 2">
    <name type="scientific">Baudoinia panamericana (strain UAMH 10762)</name>
    <name type="common">Angels' share fungus</name>
    <name type="synonym">Baudoinia compniacensis (strain UAMH 10762)</name>
    <dbReference type="NCBI Taxonomy" id="717646"/>
    <lineage>
        <taxon>Eukaryota</taxon>
        <taxon>Fungi</taxon>
        <taxon>Dikarya</taxon>
        <taxon>Ascomycota</taxon>
        <taxon>Pezizomycotina</taxon>
        <taxon>Dothideomycetes</taxon>
        <taxon>Dothideomycetidae</taxon>
        <taxon>Mycosphaerellales</taxon>
        <taxon>Teratosphaeriaceae</taxon>
        <taxon>Baudoinia</taxon>
    </lineage>
</organism>
<dbReference type="EMBL" id="KB445559">
    <property type="protein sequence ID" value="EMC94154.1"/>
    <property type="molecule type" value="Genomic_DNA"/>
</dbReference>
<keyword evidence="2" id="KW-1185">Reference proteome</keyword>
<protein>
    <submittedName>
        <fullName evidence="1">Uncharacterized protein</fullName>
    </submittedName>
</protein>
<evidence type="ECO:0000313" key="2">
    <source>
        <dbReference type="Proteomes" id="UP000011761"/>
    </source>
</evidence>
<accession>M2N544</accession>
<dbReference type="HOGENOM" id="CLU_2757393_0_0_1"/>
<evidence type="ECO:0000313" key="1">
    <source>
        <dbReference type="EMBL" id="EMC94154.1"/>
    </source>
</evidence>
<dbReference type="AlphaFoldDB" id="M2N544"/>
<proteinExistence type="predicted"/>
<dbReference type="RefSeq" id="XP_007678672.1">
    <property type="nucleotide sequence ID" value="XM_007680482.1"/>
</dbReference>
<gene>
    <name evidence="1" type="ORF">BAUCODRAFT_36629</name>
</gene>
<dbReference type="KEGG" id="bcom:BAUCODRAFT_36629"/>
<dbReference type="GeneID" id="19113013"/>
<sequence>MLAREDGDGARQIEPVQPSARYIQHDPVHSDLCRWAGGGPSPAIVVPRFYAIRRGCLLVPEVCLLTKEEL</sequence>